<protein>
    <recommendedName>
        <fullName evidence="9">Large ribosomal subunit protein eL8</fullName>
    </recommendedName>
</protein>
<dbReference type="GO" id="GO:0042254">
    <property type="term" value="P:ribosome biogenesis"/>
    <property type="evidence" value="ECO:0007669"/>
    <property type="project" value="InterPro"/>
</dbReference>
<evidence type="ECO:0000259" key="11">
    <source>
        <dbReference type="Pfam" id="PF01248"/>
    </source>
</evidence>
<dbReference type="PRINTS" id="PR00884">
    <property type="entry name" value="RIBOSOMALHS6"/>
</dbReference>
<keyword evidence="4 9" id="KW-0819">tRNA processing</keyword>
<organism evidence="12 13">
    <name type="scientific">Candidatus Micrarchaeum acidiphilum ARMAN-2</name>
    <dbReference type="NCBI Taxonomy" id="425595"/>
    <lineage>
        <taxon>Archaea</taxon>
        <taxon>Candidatus Micrarchaeota</taxon>
        <taxon>Candidatus Micrarchaeia</taxon>
        <taxon>Candidatus Micrarchaeales</taxon>
        <taxon>Candidatus Micrarchaeaceae</taxon>
        <taxon>Candidatus Micrarchaeum</taxon>
    </lineage>
</organism>
<comment type="function">
    <text evidence="9">Multifunctional RNA-binding protein that recognizes the K-turn motif in ribosomal RNA, the RNA component of RNase P, box H/ACA, box C/D and box C'/D' sRNAs.</text>
</comment>
<evidence type="ECO:0000256" key="10">
    <source>
        <dbReference type="SAM" id="MobiDB-lite"/>
    </source>
</evidence>
<dbReference type="AlphaFoldDB" id="C7DI37"/>
<dbReference type="InterPro" id="IPR050257">
    <property type="entry name" value="eL8/uL1-like"/>
</dbReference>
<dbReference type="PROSITE" id="PS01082">
    <property type="entry name" value="RIBOSOMAL_L7AE"/>
    <property type="match status" value="1"/>
</dbReference>
<evidence type="ECO:0000256" key="1">
    <source>
        <dbReference type="ARBA" id="ARBA00004496"/>
    </source>
</evidence>
<dbReference type="NCBIfam" id="TIGR03677">
    <property type="entry name" value="eL8_ribo"/>
    <property type="match status" value="1"/>
</dbReference>
<name>C7DI37_MICA2</name>
<dbReference type="Gene3D" id="3.30.1330.30">
    <property type="match status" value="1"/>
</dbReference>
<keyword evidence="8 9" id="KW-0687">Ribonucleoprotein</keyword>
<dbReference type="GO" id="GO:0001682">
    <property type="term" value="P:tRNA 5'-leader removal"/>
    <property type="evidence" value="ECO:0007669"/>
    <property type="project" value="UniProtKB-UniRule"/>
</dbReference>
<dbReference type="EMBL" id="GG697241">
    <property type="protein sequence ID" value="EET89611.1"/>
    <property type="molecule type" value="Genomic_DNA"/>
</dbReference>
<feature type="domain" description="Ribosomal protein eL8/eL30/eS12/Gadd45" evidence="11">
    <location>
        <begin position="17"/>
        <end position="107"/>
    </location>
</feature>
<dbReference type="PANTHER" id="PTHR23105">
    <property type="entry name" value="RIBOSOMAL PROTEIN L7AE FAMILY MEMBER"/>
    <property type="match status" value="1"/>
</dbReference>
<evidence type="ECO:0000313" key="12">
    <source>
        <dbReference type="EMBL" id="EET89611.1"/>
    </source>
</evidence>
<evidence type="ECO:0000256" key="6">
    <source>
        <dbReference type="ARBA" id="ARBA00022884"/>
    </source>
</evidence>
<dbReference type="GO" id="GO:0005737">
    <property type="term" value="C:cytoplasm"/>
    <property type="evidence" value="ECO:0007669"/>
    <property type="project" value="UniProtKB-SubCell"/>
</dbReference>
<comment type="subcellular location">
    <subcellularLocation>
        <location evidence="1 9">Cytoplasm</location>
    </subcellularLocation>
</comment>
<evidence type="ECO:0000256" key="5">
    <source>
        <dbReference type="ARBA" id="ARBA00022730"/>
    </source>
</evidence>
<reference evidence="12 13" key="1">
    <citation type="journal article" date="2009" name="Genome Biol.">
        <title>Community-wide analysis of microbial genome sequence signatures.</title>
        <authorList>
            <person name="Dick G.J."/>
            <person name="Andersson A.F."/>
            <person name="Baker B.J."/>
            <person name="Simmons S.L."/>
            <person name="Thomas B.C."/>
            <person name="Yelton A.P."/>
            <person name="Banfield J.F."/>
        </authorList>
    </citation>
    <scope>NUCLEOTIDE SEQUENCE [LARGE SCALE GENOMIC DNA]</scope>
    <source>
        <strain evidence="12">ARMAN-2</strain>
    </source>
</reference>
<keyword evidence="13" id="KW-1185">Reference proteome</keyword>
<keyword evidence="7 9" id="KW-0689">Ribosomal protein</keyword>
<dbReference type="InterPro" id="IPR029064">
    <property type="entry name" value="Ribosomal_eL30-like_sf"/>
</dbReference>
<dbReference type="GO" id="GO:0005840">
    <property type="term" value="C:ribosome"/>
    <property type="evidence" value="ECO:0007669"/>
    <property type="project" value="UniProtKB-KW"/>
</dbReference>
<dbReference type="GO" id="GO:0004526">
    <property type="term" value="F:ribonuclease P activity"/>
    <property type="evidence" value="ECO:0007669"/>
    <property type="project" value="UniProtKB-UniRule"/>
</dbReference>
<evidence type="ECO:0000256" key="3">
    <source>
        <dbReference type="ARBA" id="ARBA00022490"/>
    </source>
</evidence>
<comment type="subunit">
    <text evidence="9">Part of the 50S ribosomal subunit. Probably part of the RNase P complex.</text>
</comment>
<dbReference type="Proteomes" id="UP000332487">
    <property type="component" value="Unassembled WGS sequence"/>
</dbReference>
<dbReference type="HAMAP" id="MF_00326">
    <property type="entry name" value="Ribosomal_eL8"/>
    <property type="match status" value="1"/>
</dbReference>
<dbReference type="Pfam" id="PF01248">
    <property type="entry name" value="Ribosomal_L7Ae"/>
    <property type="match status" value="1"/>
</dbReference>
<dbReference type="InterPro" id="IPR018492">
    <property type="entry name" value="Ribosomal_eL8/Nhp2"/>
</dbReference>
<feature type="compositionally biased region" description="Basic and acidic residues" evidence="10">
    <location>
        <begin position="123"/>
        <end position="178"/>
    </location>
</feature>
<keyword evidence="3 9" id="KW-0963">Cytoplasm</keyword>
<evidence type="ECO:0000256" key="7">
    <source>
        <dbReference type="ARBA" id="ARBA00022980"/>
    </source>
</evidence>
<evidence type="ECO:0000256" key="8">
    <source>
        <dbReference type="ARBA" id="ARBA00023274"/>
    </source>
</evidence>
<dbReference type="GO" id="GO:0019843">
    <property type="term" value="F:rRNA binding"/>
    <property type="evidence" value="ECO:0007669"/>
    <property type="project" value="UniProtKB-KW"/>
</dbReference>
<dbReference type="GO" id="GO:1990904">
    <property type="term" value="C:ribonucleoprotein complex"/>
    <property type="evidence" value="ECO:0007669"/>
    <property type="project" value="UniProtKB-KW"/>
</dbReference>
<dbReference type="GO" id="GO:0006412">
    <property type="term" value="P:translation"/>
    <property type="evidence" value="ECO:0007669"/>
    <property type="project" value="UniProtKB-UniRule"/>
</dbReference>
<reference evidence="12 13" key="2">
    <citation type="journal article" date="2010" name="Proc. Natl. Acad. Sci. U.S.A.">
        <title>Enigmatic, ultrasmall, uncultivated Archaea.</title>
        <authorList>
            <person name="Baker B.J."/>
            <person name="Comolli L.R."/>
            <person name="Dick G.J."/>
            <person name="Hauser L.J."/>
            <person name="Hyatt D."/>
            <person name="Dill B.D."/>
            <person name="Land M.L."/>
            <person name="Verberkmoes N.C."/>
            <person name="Hettich R.L."/>
            <person name="Banfield J.F."/>
        </authorList>
    </citation>
    <scope>NUCLEOTIDE SEQUENCE [LARGE SCALE GENOMIC DNA]</scope>
    <source>
        <strain evidence="12">ARMAN-2</strain>
    </source>
</reference>
<dbReference type="SUPFAM" id="SSF55315">
    <property type="entry name" value="L30e-like"/>
    <property type="match status" value="1"/>
</dbReference>
<evidence type="ECO:0000313" key="13">
    <source>
        <dbReference type="Proteomes" id="UP000332487"/>
    </source>
</evidence>
<dbReference type="InterPro" id="IPR004038">
    <property type="entry name" value="Ribosomal_eL8/eL30/eS12/Gad45"/>
</dbReference>
<proteinExistence type="inferred from homology"/>
<dbReference type="InterPro" id="IPR022481">
    <property type="entry name" value="Ribosomal_eL8_arc"/>
</dbReference>
<keyword evidence="6 9" id="KW-0694">RNA-binding</keyword>
<accession>C7DI37</accession>
<dbReference type="InterPro" id="IPR004037">
    <property type="entry name" value="Ribosomal_eL8-like_CS"/>
</dbReference>
<dbReference type="GO" id="GO:0003735">
    <property type="term" value="F:structural constituent of ribosome"/>
    <property type="evidence" value="ECO:0007669"/>
    <property type="project" value="InterPro"/>
</dbReference>
<evidence type="ECO:0000256" key="2">
    <source>
        <dbReference type="ARBA" id="ARBA00007337"/>
    </source>
</evidence>
<dbReference type="PRINTS" id="PR00881">
    <property type="entry name" value="L7ARS6FAMILY"/>
</dbReference>
<keyword evidence="5 9" id="KW-0699">rRNA-binding</keyword>
<sequence>MSKSYVKFEVSKDVMSKTYEALQLARQSGKIKKGVNEATKSIERGAAKLVVMAEDVEPEEVIMHLPQLCEQKKIPFTYVASKKDLGKSIGLSVQCAAVAVEELGGSAHAINDIIAQVTGVSGKPKEQKESKEQKPAEHEHKQEKPQHEHKQEPEAKKEEPKKEKSEEKHEHKAAEQSE</sequence>
<evidence type="ECO:0000256" key="4">
    <source>
        <dbReference type="ARBA" id="ARBA00022694"/>
    </source>
</evidence>
<gene>
    <name evidence="9" type="primary">rpl7ae</name>
    <name evidence="12" type="ORF">UNLARM2_0729</name>
</gene>
<feature type="region of interest" description="Disordered" evidence="10">
    <location>
        <begin position="119"/>
        <end position="178"/>
    </location>
</feature>
<dbReference type="FunFam" id="3.30.1330.30:FF:000020">
    <property type="entry name" value="50S ribosomal protein L7Ae"/>
    <property type="match status" value="1"/>
</dbReference>
<evidence type="ECO:0000256" key="9">
    <source>
        <dbReference type="HAMAP-Rule" id="MF_00326"/>
    </source>
</evidence>
<comment type="similarity">
    <text evidence="2 9">Belongs to the eukaryotic ribosomal protein eL8 family.</text>
</comment>